<organism evidence="1 2">
    <name type="scientific">Naganishia cerealis</name>
    <dbReference type="NCBI Taxonomy" id="610337"/>
    <lineage>
        <taxon>Eukaryota</taxon>
        <taxon>Fungi</taxon>
        <taxon>Dikarya</taxon>
        <taxon>Basidiomycota</taxon>
        <taxon>Agaricomycotina</taxon>
        <taxon>Tremellomycetes</taxon>
        <taxon>Filobasidiales</taxon>
        <taxon>Filobasidiaceae</taxon>
        <taxon>Naganishia</taxon>
    </lineage>
</organism>
<name>A0ACC2W9B8_9TREE</name>
<reference evidence="1" key="1">
    <citation type="submission" date="2023-04" db="EMBL/GenBank/DDBJ databases">
        <title>Draft Genome sequencing of Naganishia species isolated from polar environments using Oxford Nanopore Technology.</title>
        <authorList>
            <person name="Leo P."/>
            <person name="Venkateswaran K."/>
        </authorList>
    </citation>
    <scope>NUCLEOTIDE SEQUENCE</scope>
    <source>
        <strain evidence="1">MNA-CCFEE 5261</strain>
    </source>
</reference>
<protein>
    <submittedName>
        <fullName evidence="1">Uncharacterized protein</fullName>
    </submittedName>
</protein>
<dbReference type="Proteomes" id="UP001241377">
    <property type="component" value="Unassembled WGS sequence"/>
</dbReference>
<dbReference type="EMBL" id="JASBWR010000021">
    <property type="protein sequence ID" value="KAJ9108232.1"/>
    <property type="molecule type" value="Genomic_DNA"/>
</dbReference>
<evidence type="ECO:0000313" key="2">
    <source>
        <dbReference type="Proteomes" id="UP001241377"/>
    </source>
</evidence>
<evidence type="ECO:0000313" key="1">
    <source>
        <dbReference type="EMBL" id="KAJ9108232.1"/>
    </source>
</evidence>
<accession>A0ACC2W9B8</accession>
<sequence length="140" mass="15423">MASSPPAATSEPQGWGSFIWKKLGYENLPADVADKSFYDLKAPLPGKDRWLNMADYKGKVVLIVNTASKCGFTPQYKGLQRLQDEFKDSLVVIGFPCDQFGGQEPGNDNEIMQTCELNYGVDFPLAKKVSNLVSRPISNA</sequence>
<comment type="caution">
    <text evidence="1">The sequence shown here is derived from an EMBL/GenBank/DDBJ whole genome shotgun (WGS) entry which is preliminary data.</text>
</comment>
<proteinExistence type="predicted"/>
<gene>
    <name evidence="1" type="ORF">QFC19_002479</name>
</gene>
<keyword evidence="2" id="KW-1185">Reference proteome</keyword>